<comment type="caution">
    <text evidence="2">The sequence shown here is derived from an EMBL/GenBank/DDBJ whole genome shotgun (WGS) entry which is preliminary data.</text>
</comment>
<evidence type="ECO:0000313" key="3">
    <source>
        <dbReference type="Proteomes" id="UP000557193"/>
    </source>
</evidence>
<dbReference type="CDD" id="cd04221">
    <property type="entry name" value="MauL"/>
    <property type="match status" value="1"/>
</dbReference>
<evidence type="ECO:0000256" key="1">
    <source>
        <dbReference type="SAM" id="MobiDB-lite"/>
    </source>
</evidence>
<name>A0A7X0BQ33_9PSED</name>
<dbReference type="Gene3D" id="2.60.40.420">
    <property type="entry name" value="Cupredoxins - blue copper proteins"/>
    <property type="match status" value="1"/>
</dbReference>
<feature type="region of interest" description="Disordered" evidence="1">
    <location>
        <begin position="187"/>
        <end position="215"/>
    </location>
</feature>
<reference evidence="2 3" key="1">
    <citation type="submission" date="2020-08" db="EMBL/GenBank/DDBJ databases">
        <title>Functional genomics of gut bacteria from endangered species of beetles.</title>
        <authorList>
            <person name="Carlos-Shanley C."/>
        </authorList>
    </citation>
    <scope>NUCLEOTIDE SEQUENCE [LARGE SCALE GENOMIC DNA]</scope>
    <source>
        <strain evidence="2 3">S00202</strain>
    </source>
</reference>
<dbReference type="AlphaFoldDB" id="A0A7X0BQ33"/>
<dbReference type="RefSeq" id="WP_184680326.1">
    <property type="nucleotide sequence ID" value="NZ_JACHLL010000001.1"/>
</dbReference>
<dbReference type="Proteomes" id="UP000557193">
    <property type="component" value="Unassembled WGS sequence"/>
</dbReference>
<proteinExistence type="predicted"/>
<dbReference type="InterPro" id="IPR008972">
    <property type="entry name" value="Cupredoxin"/>
</dbReference>
<evidence type="ECO:0000313" key="2">
    <source>
        <dbReference type="EMBL" id="MBB6340343.1"/>
    </source>
</evidence>
<dbReference type="SUPFAM" id="SSF49503">
    <property type="entry name" value="Cupredoxins"/>
    <property type="match status" value="1"/>
</dbReference>
<keyword evidence="3" id="KW-1185">Reference proteome</keyword>
<dbReference type="EMBL" id="JACHLL010000001">
    <property type="protein sequence ID" value="MBB6340343.1"/>
    <property type="molecule type" value="Genomic_DNA"/>
</dbReference>
<organism evidence="2 3">
    <name type="scientific">Pseudomonas fluvialis</name>
    <dbReference type="NCBI Taxonomy" id="1793966"/>
    <lineage>
        <taxon>Bacteria</taxon>
        <taxon>Pseudomonadati</taxon>
        <taxon>Pseudomonadota</taxon>
        <taxon>Gammaproteobacteria</taxon>
        <taxon>Pseudomonadales</taxon>
        <taxon>Pseudomonadaceae</taxon>
        <taxon>Pseudomonas</taxon>
    </lineage>
</organism>
<protein>
    <submittedName>
        <fullName evidence="2">Plastocyanin</fullName>
    </submittedName>
</protein>
<gene>
    <name evidence="2" type="ORF">HNP49_000493</name>
</gene>
<accession>A0A7X0BQ33</accession>
<sequence>MGRMLGLLLAGLLAGDLLASELQVTLLDPNGEPLADAVLWIEPGPVASAPPAPVLLDQQKRTFVPYILPVQRGTTVRFPNSDPINHHVYSFSPSKRFELRLHHQGDAAQEVLFDKPGLVTLGCNIHDWMLGFVLVVDSPWFAQTDAQGRARLSYTQASGQQLHLWHPRIADPAPSLSRALPAEGSLNWQLSQPLRRDPRPKPPRHMPSGKGSYRN</sequence>
<dbReference type="InterPro" id="IPR034242">
    <property type="entry name" value="MauL"/>
</dbReference>